<dbReference type="AlphaFoldDB" id="A0A0G1MF33"/>
<protein>
    <recommendedName>
        <fullName evidence="3">DUF3006 domain-containing protein</fullName>
    </recommendedName>
</protein>
<proteinExistence type="predicted"/>
<dbReference type="Proteomes" id="UP000033999">
    <property type="component" value="Unassembled WGS sequence"/>
</dbReference>
<evidence type="ECO:0000313" key="2">
    <source>
        <dbReference type="Proteomes" id="UP000033999"/>
    </source>
</evidence>
<evidence type="ECO:0008006" key="3">
    <source>
        <dbReference type="Google" id="ProtNLM"/>
    </source>
</evidence>
<evidence type="ECO:0000313" key="1">
    <source>
        <dbReference type="EMBL" id="KKU06936.1"/>
    </source>
</evidence>
<sequence length="80" mass="9241">MPDKKENQTRVFFATIDAIEEHKAVLELENKEIMNIPLAYMPDEAEEGERIKITCERNVVETEARETDAKKLLNDILHAT</sequence>
<comment type="caution">
    <text evidence="1">The sequence shown here is derived from an EMBL/GenBank/DDBJ whole genome shotgun (WGS) entry which is preliminary data.</text>
</comment>
<name>A0A0G1MF33_9BACT</name>
<dbReference type="Gene3D" id="6.20.120.50">
    <property type="match status" value="1"/>
</dbReference>
<gene>
    <name evidence="1" type="ORF">UX10_C0018G0007</name>
</gene>
<dbReference type="InterPro" id="IPR021377">
    <property type="entry name" value="DUF3006"/>
</dbReference>
<reference evidence="1 2" key="1">
    <citation type="journal article" date="2015" name="Nature">
        <title>rRNA introns, odd ribosomes, and small enigmatic genomes across a large radiation of phyla.</title>
        <authorList>
            <person name="Brown C.T."/>
            <person name="Hug L.A."/>
            <person name="Thomas B.C."/>
            <person name="Sharon I."/>
            <person name="Castelle C.J."/>
            <person name="Singh A."/>
            <person name="Wilkins M.J."/>
            <person name="Williams K.H."/>
            <person name="Banfield J.F."/>
        </authorList>
    </citation>
    <scope>NUCLEOTIDE SEQUENCE [LARGE SCALE GENOMIC DNA]</scope>
</reference>
<accession>A0A0G1MF33</accession>
<organism evidence="1 2">
    <name type="scientific">Candidatus Magasanikbacteria bacterium GW2011_GWA2_45_39</name>
    <dbReference type="NCBI Taxonomy" id="1619041"/>
    <lineage>
        <taxon>Bacteria</taxon>
        <taxon>Candidatus Magasanikiibacteriota</taxon>
    </lineage>
</organism>
<dbReference type="EMBL" id="LCKX01000018">
    <property type="protein sequence ID" value="KKU06936.1"/>
    <property type="molecule type" value="Genomic_DNA"/>
</dbReference>
<dbReference type="Pfam" id="PF11213">
    <property type="entry name" value="DUF3006"/>
    <property type="match status" value="1"/>
</dbReference>